<dbReference type="Proteomes" id="UP000008467">
    <property type="component" value="Chromosome"/>
</dbReference>
<evidence type="ECO:0000313" key="2">
    <source>
        <dbReference type="Proteomes" id="UP000008467"/>
    </source>
</evidence>
<reference evidence="1 2" key="1">
    <citation type="journal article" date="2011" name="J. Bacteriol.">
        <title>Complete genome sequence of the cellulose-degrading bacterium Cellulosilyticum lentocellum.</title>
        <authorList>
            <consortium name="US DOE Joint Genome Institute"/>
            <person name="Miller D.A."/>
            <person name="Suen G."/>
            <person name="Bruce D."/>
            <person name="Copeland A."/>
            <person name="Cheng J.F."/>
            <person name="Detter C."/>
            <person name="Goodwin L.A."/>
            <person name="Han C.S."/>
            <person name="Hauser L.J."/>
            <person name="Land M.L."/>
            <person name="Lapidus A."/>
            <person name="Lucas S."/>
            <person name="Meincke L."/>
            <person name="Pitluck S."/>
            <person name="Tapia R."/>
            <person name="Teshima H."/>
            <person name="Woyke T."/>
            <person name="Fox B.G."/>
            <person name="Angert E.R."/>
            <person name="Currie C.R."/>
        </authorList>
    </citation>
    <scope>NUCLEOTIDE SEQUENCE [LARGE SCALE GENOMIC DNA]</scope>
    <source>
        <strain evidence="2">ATCC 49066 / DSM 5427 / NCIMB 11756 / RHM5</strain>
    </source>
</reference>
<protein>
    <submittedName>
        <fullName evidence="1">Uncharacterized protein</fullName>
    </submittedName>
</protein>
<dbReference type="RefSeq" id="WP_013659090.1">
    <property type="nucleotide sequence ID" value="NC_015275.1"/>
</dbReference>
<gene>
    <name evidence="1" type="ordered locus">Clole_4147</name>
</gene>
<dbReference type="HOGENOM" id="CLU_111455_0_0_9"/>
<name>F2JM39_CELLD</name>
<dbReference type="AlphaFoldDB" id="F2JM39"/>
<dbReference type="KEGG" id="cle:Clole_4147"/>
<evidence type="ECO:0000313" key="1">
    <source>
        <dbReference type="EMBL" id="ADZ85819.1"/>
    </source>
</evidence>
<dbReference type="EMBL" id="CP002582">
    <property type="protein sequence ID" value="ADZ85819.1"/>
    <property type="molecule type" value="Genomic_DNA"/>
</dbReference>
<sequence>MSAFLGPIHYWLYNKIQMQQDLVEEIMLLAEQKWGFNLAEEADECYGKAERRPLEQVIDGTNIHGWLQEQVSNAEYKLAFCVTKLIKNDKNTLEVLRVIFESKGRDKARAIETSLKANELYKVITDSWLDGMPCDHAYLVIEQGEESITFRRNSCVHESYWKAVEGNIDDYYDLRNAWIKGLLEEQKAKLNKIDEVTYKLEKEERYE</sequence>
<organism evidence="1 2">
    <name type="scientific">Cellulosilyticum lentocellum (strain ATCC 49066 / DSM 5427 / NCIMB 11756 / RHM5)</name>
    <name type="common">Clostridium lentocellum</name>
    <dbReference type="NCBI Taxonomy" id="642492"/>
    <lineage>
        <taxon>Bacteria</taxon>
        <taxon>Bacillati</taxon>
        <taxon>Bacillota</taxon>
        <taxon>Clostridia</taxon>
        <taxon>Lachnospirales</taxon>
        <taxon>Cellulosilyticaceae</taxon>
        <taxon>Cellulosilyticum</taxon>
    </lineage>
</organism>
<accession>F2JM39</accession>
<dbReference type="eggNOG" id="ENOG50322UQ">
    <property type="taxonomic scope" value="Bacteria"/>
</dbReference>
<proteinExistence type="predicted"/>
<dbReference type="STRING" id="642492.Clole_4147"/>
<keyword evidence="2" id="KW-1185">Reference proteome</keyword>